<dbReference type="InterPro" id="IPR042187">
    <property type="entry name" value="Flagellin_C_sub2"/>
</dbReference>
<dbReference type="Proteomes" id="UP000238589">
    <property type="component" value="Unassembled WGS sequence"/>
</dbReference>
<dbReference type="Pfam" id="PF00700">
    <property type="entry name" value="Flagellin_C"/>
    <property type="match status" value="1"/>
</dbReference>
<dbReference type="InterPro" id="IPR001492">
    <property type="entry name" value="Flagellin"/>
</dbReference>
<dbReference type="EMBL" id="PVLQ01000031">
    <property type="protein sequence ID" value="PRD65293.1"/>
    <property type="molecule type" value="Genomic_DNA"/>
</dbReference>
<evidence type="ECO:0000313" key="7">
    <source>
        <dbReference type="Proteomes" id="UP000238589"/>
    </source>
</evidence>
<keyword evidence="2 3" id="KW-0975">Bacterial flagellum</keyword>
<dbReference type="InterPro" id="IPR001029">
    <property type="entry name" value="Flagellin_N"/>
</dbReference>
<proteinExistence type="inferred from homology"/>
<comment type="caution">
    <text evidence="6">The sequence shown here is derived from an EMBL/GenBank/DDBJ whole genome shotgun (WGS) entry which is preliminary data.</text>
</comment>
<dbReference type="SUPFAM" id="SSF64518">
    <property type="entry name" value="Phase 1 flagellin"/>
    <property type="match status" value="1"/>
</dbReference>
<evidence type="ECO:0000256" key="1">
    <source>
        <dbReference type="ARBA" id="ARBA00005709"/>
    </source>
</evidence>
<dbReference type="InterPro" id="IPR046358">
    <property type="entry name" value="Flagellin_C"/>
</dbReference>
<dbReference type="PRINTS" id="PR00207">
    <property type="entry name" value="FLAGELLIN"/>
</dbReference>
<gene>
    <name evidence="6" type="ORF">C6P64_09830</name>
</gene>
<dbReference type="PANTHER" id="PTHR42792">
    <property type="entry name" value="FLAGELLIN"/>
    <property type="match status" value="1"/>
</dbReference>
<dbReference type="RefSeq" id="WP_105748390.1">
    <property type="nucleotide sequence ID" value="NZ_PVLQ01000031.1"/>
</dbReference>
<dbReference type="GO" id="GO:0005198">
    <property type="term" value="F:structural molecule activity"/>
    <property type="evidence" value="ECO:0007669"/>
    <property type="project" value="UniProtKB-UniRule"/>
</dbReference>
<evidence type="ECO:0000256" key="3">
    <source>
        <dbReference type="RuleBase" id="RU362073"/>
    </source>
</evidence>
<dbReference type="AlphaFoldDB" id="A0A2S9K4A6"/>
<keyword evidence="6" id="KW-0282">Flagellum</keyword>
<protein>
    <recommendedName>
        <fullName evidence="3">Flagellin</fullName>
    </recommendedName>
</protein>
<name>A0A2S9K4A6_9BURK</name>
<keyword evidence="6" id="KW-0969">Cilium</keyword>
<dbReference type="GO" id="GO:0005576">
    <property type="term" value="C:extracellular region"/>
    <property type="evidence" value="ECO:0007669"/>
    <property type="project" value="UniProtKB-SubCell"/>
</dbReference>
<evidence type="ECO:0000259" key="5">
    <source>
        <dbReference type="Pfam" id="PF00700"/>
    </source>
</evidence>
<comment type="similarity">
    <text evidence="1 3">Belongs to the bacterial flagellin family.</text>
</comment>
<reference evidence="6 7" key="1">
    <citation type="submission" date="2018-03" db="EMBL/GenBank/DDBJ databases">
        <title>Comparative genomics illustrates the genes involved in a hyperalkaliphilic mechanisms of Serpentinomonas isolated from highly-alkaline calcium-rich serpentinized springs.</title>
        <authorList>
            <person name="Suzuki S."/>
            <person name="Ishii S."/>
            <person name="Walworth N."/>
            <person name="Bird L."/>
            <person name="Kuenen J.G."/>
            <person name="Nealson K.H."/>
        </authorList>
    </citation>
    <scope>NUCLEOTIDE SEQUENCE [LARGE SCALE GENOMIC DNA]</scope>
    <source>
        <strain evidence="6 7">P1</strain>
    </source>
</reference>
<keyword evidence="7" id="KW-1185">Reference proteome</keyword>
<feature type="domain" description="Flagellin N-terminal" evidence="4">
    <location>
        <begin position="5"/>
        <end position="138"/>
    </location>
</feature>
<evidence type="ECO:0000313" key="6">
    <source>
        <dbReference type="EMBL" id="PRD65293.1"/>
    </source>
</evidence>
<dbReference type="Gene3D" id="6.10.10.10">
    <property type="entry name" value="Flagellar export chaperone, C-terminal domain"/>
    <property type="match status" value="1"/>
</dbReference>
<dbReference type="OrthoDB" id="9796789at2"/>
<comment type="function">
    <text evidence="3">Flagellin is the subunit protein which polymerizes to form the filaments of bacterial flagella.</text>
</comment>
<dbReference type="Gene3D" id="6.10.280.190">
    <property type="match status" value="1"/>
</dbReference>
<sequence length="293" mass="30617">MASYINTNLSSMQAQRSLSNAQSAMNNSVQRLSSGLRVNGAKDDAAGLAIATGMDSTTRGQTVAMRNANDAISFSQTTEGALGKIGDTLQRMRELAVQSANGTNSEDQRSAMDTEFQELQKEITRVTENTKFNGIQVLGQGGKQTFQIGAGTSADNQIEINGADLTDTANSATATLVDGAKGGTPTFMIKESAAGAADGVDKAKAAIDQIDKALTEISGQQTIHGAAQNRMSSVISTLQVSNENQSAARGRIMDTDFASETANMARSQILQQASTAMLAQANQLPNGVMKLLG</sequence>
<keyword evidence="3" id="KW-0964">Secreted</keyword>
<dbReference type="Gene3D" id="1.20.1330.10">
    <property type="entry name" value="f41 fragment of flagellin, N-terminal domain"/>
    <property type="match status" value="1"/>
</dbReference>
<organism evidence="6 7">
    <name type="scientific">Malikia granosa</name>
    <dbReference type="NCBI Taxonomy" id="263067"/>
    <lineage>
        <taxon>Bacteria</taxon>
        <taxon>Pseudomonadati</taxon>
        <taxon>Pseudomonadota</taxon>
        <taxon>Betaproteobacteria</taxon>
        <taxon>Burkholderiales</taxon>
        <taxon>Comamonadaceae</taxon>
        <taxon>Malikia</taxon>
    </lineage>
</organism>
<dbReference type="PANTHER" id="PTHR42792:SF2">
    <property type="entry name" value="FLAGELLIN"/>
    <property type="match status" value="1"/>
</dbReference>
<keyword evidence="6" id="KW-0966">Cell projection</keyword>
<dbReference type="GO" id="GO:0009288">
    <property type="term" value="C:bacterial-type flagellum"/>
    <property type="evidence" value="ECO:0007669"/>
    <property type="project" value="UniProtKB-SubCell"/>
</dbReference>
<comment type="subcellular location">
    <subcellularLocation>
        <location evidence="3">Secreted</location>
    </subcellularLocation>
    <subcellularLocation>
        <location evidence="3">Bacterial flagellum</location>
    </subcellularLocation>
</comment>
<dbReference type="Pfam" id="PF00669">
    <property type="entry name" value="Flagellin_N"/>
    <property type="match status" value="1"/>
</dbReference>
<evidence type="ECO:0000256" key="2">
    <source>
        <dbReference type="ARBA" id="ARBA00023143"/>
    </source>
</evidence>
<feature type="domain" description="Flagellin C-terminal" evidence="5">
    <location>
        <begin position="207"/>
        <end position="292"/>
    </location>
</feature>
<accession>A0A2S9K4A6</accession>
<evidence type="ECO:0000259" key="4">
    <source>
        <dbReference type="Pfam" id="PF00669"/>
    </source>
</evidence>